<dbReference type="InterPro" id="IPR007634">
    <property type="entry name" value="RNA_pol_sigma_54_DNA-bd"/>
</dbReference>
<evidence type="ECO:0000256" key="1">
    <source>
        <dbReference type="ARBA" id="ARBA00008798"/>
    </source>
</evidence>
<evidence type="ECO:0000256" key="5">
    <source>
        <dbReference type="ARBA" id="ARBA00022695"/>
    </source>
</evidence>
<organism evidence="14 15">
    <name type="scientific">Solimonas aquatica</name>
    <dbReference type="NCBI Taxonomy" id="489703"/>
    <lineage>
        <taxon>Bacteria</taxon>
        <taxon>Pseudomonadati</taxon>
        <taxon>Pseudomonadota</taxon>
        <taxon>Gammaproteobacteria</taxon>
        <taxon>Nevskiales</taxon>
        <taxon>Nevskiaceae</taxon>
        <taxon>Solimonas</taxon>
    </lineage>
</organism>
<keyword evidence="4 10" id="KW-0808">Transferase</keyword>
<evidence type="ECO:0000259" key="12">
    <source>
        <dbReference type="Pfam" id="PF04552"/>
    </source>
</evidence>
<evidence type="ECO:0000256" key="4">
    <source>
        <dbReference type="ARBA" id="ARBA00022679"/>
    </source>
</evidence>
<dbReference type="NCBIfam" id="TIGR02395">
    <property type="entry name" value="rpoN_sigma"/>
    <property type="match status" value="1"/>
</dbReference>
<evidence type="ECO:0000256" key="10">
    <source>
        <dbReference type="PIRNR" id="PIRNR000774"/>
    </source>
</evidence>
<evidence type="ECO:0000256" key="8">
    <source>
        <dbReference type="ARBA" id="ARBA00023125"/>
    </source>
</evidence>
<feature type="region of interest" description="Disordered" evidence="11">
    <location>
        <begin position="56"/>
        <end position="112"/>
    </location>
</feature>
<dbReference type="InterPro" id="IPR000394">
    <property type="entry name" value="RNA_pol_sigma_54"/>
</dbReference>
<keyword evidence="7 10" id="KW-0731">Sigma factor</keyword>
<reference evidence="14 15" key="1">
    <citation type="submission" date="2016-10" db="EMBL/GenBank/DDBJ databases">
        <authorList>
            <person name="de Groot N.N."/>
        </authorList>
    </citation>
    <scope>NUCLEOTIDE SEQUENCE [LARGE SCALE GENOMIC DNA]</scope>
    <source>
        <strain evidence="14 15">DSM 25927</strain>
    </source>
</reference>
<feature type="compositionally biased region" description="Low complexity" evidence="11">
    <location>
        <begin position="92"/>
        <end position="103"/>
    </location>
</feature>
<evidence type="ECO:0000313" key="14">
    <source>
        <dbReference type="EMBL" id="SEQ62369.1"/>
    </source>
</evidence>
<evidence type="ECO:0000259" key="13">
    <source>
        <dbReference type="Pfam" id="PF04963"/>
    </source>
</evidence>
<evidence type="ECO:0000256" key="3">
    <source>
        <dbReference type="ARBA" id="ARBA00022478"/>
    </source>
</evidence>
<evidence type="ECO:0000256" key="11">
    <source>
        <dbReference type="SAM" id="MobiDB-lite"/>
    </source>
</evidence>
<dbReference type="Proteomes" id="UP000199233">
    <property type="component" value="Unassembled WGS sequence"/>
</dbReference>
<dbReference type="PIRSF" id="PIRSF000774">
    <property type="entry name" value="RpoN"/>
    <property type="match status" value="1"/>
</dbReference>
<dbReference type="EMBL" id="FOFS01000008">
    <property type="protein sequence ID" value="SEQ62369.1"/>
    <property type="molecule type" value="Genomic_DNA"/>
</dbReference>
<evidence type="ECO:0000256" key="6">
    <source>
        <dbReference type="ARBA" id="ARBA00023015"/>
    </source>
</evidence>
<dbReference type="InterPro" id="IPR038709">
    <property type="entry name" value="RpoN_core-bd_sf"/>
</dbReference>
<keyword evidence="5 10" id="KW-0548">Nucleotidyltransferase</keyword>
<dbReference type="Pfam" id="PF04552">
    <property type="entry name" value="Sigma54_DBD"/>
    <property type="match status" value="1"/>
</dbReference>
<feature type="domain" description="RNA polymerase sigma factor 54 DNA-binding" evidence="12">
    <location>
        <begin position="317"/>
        <end position="471"/>
    </location>
</feature>
<dbReference type="Pfam" id="PF00309">
    <property type="entry name" value="Sigma54_AID"/>
    <property type="match status" value="1"/>
</dbReference>
<sequence>MSKVQIQGRLGQQMAMTPQLLQSIRLLQLSSLELEQELRQALQSNVMLEGDLDLVDEEQPEQTESEPQTPDEETEVSGQDADARAKVEADFDWSSAESWSGGEPPEEDGESWEARLPAQAVADARVAALAQLQLMVRSPREAALVAAIVEAVDDNGYLEESLDDIAARCALQPAPQAEEMDAALRLVQSVEPSGFAARDLRECLRLQLAQQPRGAARTLAGEIIDEHLELLAAHDYAALGAALQVDAVELHGALDLLLSLNPKPGSGLAAAAEAALPDLIVTGTPGAWKVELNAERLPRLRVNRLYERTIANSSHRALRDQLQEARWLVRGLEMRHDTLLRTGRAIFERQQAFLERGEEGMAPLTLREIAERIGMHESTVCRVTTNKWVQTPWGVYELKAFFPSQIAGREGDTSGTAVKAMIRRIINAENRQAPLSDGQIGALLARQGVRIARRTVAKYREGMRIPAVKDRLPSASTARLPIAG</sequence>
<dbReference type="OrthoDB" id="7057006at2"/>
<evidence type="ECO:0000256" key="9">
    <source>
        <dbReference type="ARBA" id="ARBA00023163"/>
    </source>
</evidence>
<dbReference type="Pfam" id="PF04963">
    <property type="entry name" value="Sigma54_CBD"/>
    <property type="match status" value="1"/>
</dbReference>
<keyword evidence="6 10" id="KW-0805">Transcription regulation</keyword>
<dbReference type="GO" id="GO:0001216">
    <property type="term" value="F:DNA-binding transcription activator activity"/>
    <property type="evidence" value="ECO:0007669"/>
    <property type="project" value="InterPro"/>
</dbReference>
<dbReference type="GO" id="GO:0016987">
    <property type="term" value="F:sigma factor activity"/>
    <property type="evidence" value="ECO:0007669"/>
    <property type="project" value="UniProtKB-KW"/>
</dbReference>
<dbReference type="PROSITE" id="PS00718">
    <property type="entry name" value="SIGMA54_2"/>
    <property type="match status" value="1"/>
</dbReference>
<dbReference type="RefSeq" id="WP_093286172.1">
    <property type="nucleotide sequence ID" value="NZ_FOFS01000008.1"/>
</dbReference>
<dbReference type="NCBIfam" id="NF009118">
    <property type="entry name" value="PRK12469.1"/>
    <property type="match status" value="1"/>
</dbReference>
<comment type="function">
    <text evidence="10">Sigma factors are initiation factors that promote the attachment of RNA polymerase to specific initiation sites and are then released.</text>
</comment>
<dbReference type="GO" id="GO:0003677">
    <property type="term" value="F:DNA binding"/>
    <property type="evidence" value="ECO:0007669"/>
    <property type="project" value="UniProtKB-KW"/>
</dbReference>
<dbReference type="PANTHER" id="PTHR32248">
    <property type="entry name" value="RNA POLYMERASE SIGMA-54 FACTOR"/>
    <property type="match status" value="1"/>
</dbReference>
<dbReference type="AlphaFoldDB" id="A0A1H9HJ32"/>
<dbReference type="PANTHER" id="PTHR32248:SF4">
    <property type="entry name" value="RNA POLYMERASE SIGMA-54 FACTOR"/>
    <property type="match status" value="1"/>
</dbReference>
<dbReference type="Gene3D" id="1.10.10.1330">
    <property type="entry name" value="RNA polymerase sigma-54 factor, core-binding domain"/>
    <property type="match status" value="1"/>
</dbReference>
<dbReference type="InterPro" id="IPR007046">
    <property type="entry name" value="RNA_pol_sigma_54_core-bd"/>
</dbReference>
<dbReference type="GO" id="GO:0006352">
    <property type="term" value="P:DNA-templated transcription initiation"/>
    <property type="evidence" value="ECO:0007669"/>
    <property type="project" value="InterPro"/>
</dbReference>
<keyword evidence="3 10" id="KW-0240">DNA-directed RNA polymerase</keyword>
<dbReference type="GO" id="GO:0016779">
    <property type="term" value="F:nucleotidyltransferase activity"/>
    <property type="evidence" value="ECO:0007669"/>
    <property type="project" value="UniProtKB-KW"/>
</dbReference>
<dbReference type="PROSITE" id="PS50044">
    <property type="entry name" value="SIGMA54_3"/>
    <property type="match status" value="1"/>
</dbReference>
<proteinExistence type="inferred from homology"/>
<evidence type="ECO:0000313" key="15">
    <source>
        <dbReference type="Proteomes" id="UP000199233"/>
    </source>
</evidence>
<feature type="compositionally biased region" description="Acidic residues" evidence="11">
    <location>
        <begin position="56"/>
        <end position="75"/>
    </location>
</feature>
<feature type="domain" description="RNA polymerase sigma factor 54 core-binding" evidence="13">
    <location>
        <begin position="130"/>
        <end position="306"/>
    </location>
</feature>
<gene>
    <name evidence="14" type="ORF">SAMN04488038_108198</name>
</gene>
<keyword evidence="15" id="KW-1185">Reference proteome</keyword>
<dbReference type="STRING" id="489703.SAMN04488038_108198"/>
<dbReference type="GO" id="GO:0000428">
    <property type="term" value="C:DNA-directed RNA polymerase complex"/>
    <property type="evidence" value="ECO:0007669"/>
    <property type="project" value="UniProtKB-KW"/>
</dbReference>
<comment type="similarity">
    <text evidence="1 10">Belongs to the sigma-54 factor family.</text>
</comment>
<accession>A0A1H9HJ32</accession>
<dbReference type="Gene3D" id="1.10.10.60">
    <property type="entry name" value="Homeodomain-like"/>
    <property type="match status" value="1"/>
</dbReference>
<dbReference type="PRINTS" id="PR00045">
    <property type="entry name" value="SIGMA54FCT"/>
</dbReference>
<evidence type="ECO:0000256" key="2">
    <source>
        <dbReference type="ARBA" id="ARBA00019942"/>
    </source>
</evidence>
<keyword evidence="8 10" id="KW-0238">DNA-binding</keyword>
<name>A0A1H9HJ32_9GAMM</name>
<evidence type="ECO:0000256" key="7">
    <source>
        <dbReference type="ARBA" id="ARBA00023082"/>
    </source>
</evidence>
<keyword evidence="9 10" id="KW-0804">Transcription</keyword>
<protein>
    <recommendedName>
        <fullName evidence="2 10">RNA polymerase sigma-54 factor</fullName>
    </recommendedName>
</protein>